<sequence length="171" mass="19414">MAISIIAISIQAGNPIACFWQLHKAESSGIGMIKENFDLLVVALLALSIAMYDAVMDLCLNLLHLLFGILHILYEWLELGIEHGVEHLFHTSRHGSQIITFYILLSIGALLLLWLYRLLPGLWRQFTGSVRQAWERRKTECLIYWLSLPLSNKLKLISTAGIFFLASYVAM</sequence>
<evidence type="ECO:0000256" key="1">
    <source>
        <dbReference type="SAM" id="Phobius"/>
    </source>
</evidence>
<accession>A0ABT1TGY8</accession>
<name>A0ABT1TGY8_9GAMM</name>
<protein>
    <submittedName>
        <fullName evidence="2">Uncharacterized protein</fullName>
    </submittedName>
</protein>
<reference evidence="2 3" key="1">
    <citation type="submission" date="2022-07" db="EMBL/GenBank/DDBJ databases">
        <title>Methylomonas rivi sp. nov., Methylomonas rosea sp. nov., Methylomonas aureus sp. nov. and Methylomonas subterranea sp. nov., four novel methanotrophs isolated from a freshwater creek and the deep terrestrial subsurface.</title>
        <authorList>
            <person name="Abin C."/>
            <person name="Sankaranarayanan K."/>
            <person name="Garner C."/>
            <person name="Sindelar R."/>
            <person name="Kotary K."/>
            <person name="Garner R."/>
            <person name="Barclay S."/>
            <person name="Lawson P."/>
            <person name="Krumholz L."/>
        </authorList>
    </citation>
    <scope>NUCLEOTIDE SEQUENCE [LARGE SCALE GENOMIC DNA]</scope>
    <source>
        <strain evidence="2 3">SURF-2</strain>
    </source>
</reference>
<keyword evidence="3" id="KW-1185">Reference proteome</keyword>
<dbReference type="EMBL" id="JANIBJ010000019">
    <property type="protein sequence ID" value="MCQ8104726.1"/>
    <property type="molecule type" value="Genomic_DNA"/>
</dbReference>
<proteinExistence type="predicted"/>
<evidence type="ECO:0000313" key="2">
    <source>
        <dbReference type="EMBL" id="MCQ8104726.1"/>
    </source>
</evidence>
<gene>
    <name evidence="2" type="ORF">NP590_11470</name>
</gene>
<evidence type="ECO:0000313" key="3">
    <source>
        <dbReference type="Proteomes" id="UP001524499"/>
    </source>
</evidence>
<comment type="caution">
    <text evidence="2">The sequence shown here is derived from an EMBL/GenBank/DDBJ whole genome shotgun (WGS) entry which is preliminary data.</text>
</comment>
<keyword evidence="1" id="KW-0472">Membrane</keyword>
<keyword evidence="1" id="KW-0812">Transmembrane</keyword>
<feature type="transmembrane region" description="Helical" evidence="1">
    <location>
        <begin position="37"/>
        <end position="55"/>
    </location>
</feature>
<feature type="transmembrane region" description="Helical" evidence="1">
    <location>
        <begin position="98"/>
        <end position="116"/>
    </location>
</feature>
<dbReference type="RefSeq" id="WP_256602565.1">
    <property type="nucleotide sequence ID" value="NZ_JANIBJ010000019.1"/>
</dbReference>
<keyword evidence="1" id="KW-1133">Transmembrane helix</keyword>
<dbReference type="Proteomes" id="UP001524499">
    <property type="component" value="Unassembled WGS sequence"/>
</dbReference>
<organism evidence="2 3">
    <name type="scientific">Methylomonas subterranea</name>
    <dbReference type="NCBI Taxonomy" id="2952225"/>
    <lineage>
        <taxon>Bacteria</taxon>
        <taxon>Pseudomonadati</taxon>
        <taxon>Pseudomonadota</taxon>
        <taxon>Gammaproteobacteria</taxon>
        <taxon>Methylococcales</taxon>
        <taxon>Methylococcaceae</taxon>
        <taxon>Methylomonas</taxon>
    </lineage>
</organism>